<dbReference type="CDD" id="cd04187">
    <property type="entry name" value="DPM1_like_bac"/>
    <property type="match status" value="1"/>
</dbReference>
<gene>
    <name evidence="10" type="ORF">C4544_07625</name>
</gene>
<feature type="transmembrane region" description="Helical" evidence="8">
    <location>
        <begin position="268"/>
        <end position="293"/>
    </location>
</feature>
<dbReference type="InterPro" id="IPR001173">
    <property type="entry name" value="Glyco_trans_2-like"/>
</dbReference>
<dbReference type="Proteomes" id="UP000285655">
    <property type="component" value="Unassembled WGS sequence"/>
</dbReference>
<evidence type="ECO:0000256" key="4">
    <source>
        <dbReference type="ARBA" id="ARBA00022692"/>
    </source>
</evidence>
<evidence type="ECO:0000313" key="11">
    <source>
        <dbReference type="Proteomes" id="UP000285655"/>
    </source>
</evidence>
<evidence type="ECO:0000256" key="8">
    <source>
        <dbReference type="SAM" id="Phobius"/>
    </source>
</evidence>
<keyword evidence="1" id="KW-1003">Cell membrane</keyword>
<feature type="transmembrane region" description="Helical" evidence="8">
    <location>
        <begin position="233"/>
        <end position="256"/>
    </location>
</feature>
<evidence type="ECO:0000256" key="6">
    <source>
        <dbReference type="ARBA" id="ARBA00022989"/>
    </source>
</evidence>
<dbReference type="GO" id="GO:0009103">
    <property type="term" value="P:lipopolysaccharide biosynthetic process"/>
    <property type="evidence" value="ECO:0007669"/>
    <property type="project" value="UniProtKB-KW"/>
</dbReference>
<dbReference type="Gene3D" id="3.90.550.10">
    <property type="entry name" value="Spore Coat Polysaccharide Biosynthesis Protein SpsA, Chain A"/>
    <property type="match status" value="1"/>
</dbReference>
<keyword evidence="5" id="KW-0448">Lipopolysaccharide biosynthesis</keyword>
<evidence type="ECO:0000256" key="7">
    <source>
        <dbReference type="ARBA" id="ARBA00023136"/>
    </source>
</evidence>
<keyword evidence="4 8" id="KW-0812">Transmembrane</keyword>
<evidence type="ECO:0000259" key="9">
    <source>
        <dbReference type="Pfam" id="PF00535"/>
    </source>
</evidence>
<dbReference type="Pfam" id="PF00535">
    <property type="entry name" value="Glycos_transf_2"/>
    <property type="match status" value="1"/>
</dbReference>
<keyword evidence="7 8" id="KW-0472">Membrane</keyword>
<evidence type="ECO:0000313" key="10">
    <source>
        <dbReference type="EMBL" id="RJO59851.1"/>
    </source>
</evidence>
<proteinExistence type="predicted"/>
<keyword evidence="3 10" id="KW-0808">Transferase</keyword>
<dbReference type="GO" id="GO:0099621">
    <property type="term" value="F:undecaprenyl-phosphate 4-deoxy-4-formamido-L-arabinose transferase activity"/>
    <property type="evidence" value="ECO:0007669"/>
    <property type="project" value="TreeGrafter"/>
</dbReference>
<keyword evidence="2" id="KW-0328">Glycosyltransferase</keyword>
<organism evidence="10 11">
    <name type="scientific">candidate division WS5 bacterium</name>
    <dbReference type="NCBI Taxonomy" id="2093353"/>
    <lineage>
        <taxon>Bacteria</taxon>
        <taxon>candidate division WS5</taxon>
    </lineage>
</organism>
<feature type="domain" description="Glycosyltransferase 2-like" evidence="9">
    <location>
        <begin position="11"/>
        <end position="173"/>
    </location>
</feature>
<dbReference type="InterPro" id="IPR029044">
    <property type="entry name" value="Nucleotide-diphossugar_trans"/>
</dbReference>
<dbReference type="AlphaFoldDB" id="A0A419D9J5"/>
<dbReference type="SUPFAM" id="SSF53448">
    <property type="entry name" value="Nucleotide-diphospho-sugar transferases"/>
    <property type="match status" value="1"/>
</dbReference>
<dbReference type="PANTHER" id="PTHR48090:SF3">
    <property type="entry name" value="UNDECAPRENYL-PHOSPHATE 4-DEOXY-4-FORMAMIDO-L-ARABINOSE TRANSFERASE"/>
    <property type="match status" value="1"/>
</dbReference>
<name>A0A419D9J5_9BACT</name>
<reference evidence="10 11" key="1">
    <citation type="journal article" date="2017" name="ISME J.">
        <title>Energy and carbon metabolisms in a deep terrestrial subsurface fluid microbial community.</title>
        <authorList>
            <person name="Momper L."/>
            <person name="Jungbluth S.P."/>
            <person name="Lee M.D."/>
            <person name="Amend J.P."/>
        </authorList>
    </citation>
    <scope>NUCLEOTIDE SEQUENCE [LARGE SCALE GENOMIC DNA]</scope>
    <source>
        <strain evidence="10">SURF_29</strain>
    </source>
</reference>
<evidence type="ECO:0000256" key="1">
    <source>
        <dbReference type="ARBA" id="ARBA00022475"/>
    </source>
</evidence>
<protein>
    <submittedName>
        <fullName evidence="10">Glycosyltransferase</fullName>
    </submittedName>
</protein>
<sequence>MIRNNSSILLSVLIPVYNSEKTISRLVEELIRDIAPMFRLEIVLVNDNSCDRSEEVCIALFYKYKETIKYYSLAKNVGEHNAVMAGLNRITGDYVVIMDDDFQNPTSEVLKLVDKALNDKCDVVYSYYDEKKHPFFRNLGSRFNDKAANLMLKKPKDLYMSSFKLLNKFLVNEIVKYKAPFPYIDGIILQITDHIGKVKVEHSSRKEGRSGYTFRKLVSLWLNMFTNFSILPLRISIVLGLILASLGFVFGVSIAVEKFLNPNVPLGFTSLFVSISVFGGIQLIMLGMVGEYIGRIFLSLNKKPQYTIKKAFEHHD</sequence>
<evidence type="ECO:0000256" key="3">
    <source>
        <dbReference type="ARBA" id="ARBA00022679"/>
    </source>
</evidence>
<dbReference type="EMBL" id="QZJW01000061">
    <property type="protein sequence ID" value="RJO59851.1"/>
    <property type="molecule type" value="Genomic_DNA"/>
</dbReference>
<dbReference type="GO" id="GO:0005886">
    <property type="term" value="C:plasma membrane"/>
    <property type="evidence" value="ECO:0007669"/>
    <property type="project" value="TreeGrafter"/>
</dbReference>
<evidence type="ECO:0000256" key="2">
    <source>
        <dbReference type="ARBA" id="ARBA00022676"/>
    </source>
</evidence>
<dbReference type="PANTHER" id="PTHR48090">
    <property type="entry name" value="UNDECAPRENYL-PHOSPHATE 4-DEOXY-4-FORMAMIDO-L-ARABINOSE TRANSFERASE-RELATED"/>
    <property type="match status" value="1"/>
</dbReference>
<keyword evidence="6 8" id="KW-1133">Transmembrane helix</keyword>
<accession>A0A419D9J5</accession>
<dbReference type="InterPro" id="IPR050256">
    <property type="entry name" value="Glycosyltransferase_2"/>
</dbReference>
<comment type="caution">
    <text evidence="10">The sequence shown here is derived from an EMBL/GenBank/DDBJ whole genome shotgun (WGS) entry which is preliminary data.</text>
</comment>
<evidence type="ECO:0000256" key="5">
    <source>
        <dbReference type="ARBA" id="ARBA00022985"/>
    </source>
</evidence>